<dbReference type="InterPro" id="IPR010982">
    <property type="entry name" value="Lambda_DNA-bd_dom_sf"/>
</dbReference>
<proteinExistence type="predicted"/>
<dbReference type="STRING" id="847.BRW83_0316"/>
<keyword evidence="3" id="KW-1185">Reference proteome</keyword>
<reference evidence="2 3" key="1">
    <citation type="submission" date="2009-02" db="EMBL/GenBank/DDBJ databases">
        <title>The Genome Sequence of Oxalobacter formigenes OXCC13.</title>
        <authorList>
            <consortium name="The Broad Institute Genome Sequencing Platform"/>
            <person name="Ward D."/>
            <person name="Young S.K."/>
            <person name="Kodira C.D."/>
            <person name="Zeng Q."/>
            <person name="Koehrsen M."/>
            <person name="Alvarado L."/>
            <person name="Berlin A."/>
            <person name="Borenstein D."/>
            <person name="Chen Z."/>
            <person name="Engels R."/>
            <person name="Freedman E."/>
            <person name="Gellesch M."/>
            <person name="Goldberg J."/>
            <person name="Griggs A."/>
            <person name="Gujja S."/>
            <person name="Heiman D."/>
            <person name="Hepburn T."/>
            <person name="Howarth C."/>
            <person name="Jen D."/>
            <person name="Larson L."/>
            <person name="Lewis B."/>
            <person name="Mehta T."/>
            <person name="Park D."/>
            <person name="Pearson M."/>
            <person name="Roberts A."/>
            <person name="Saif S."/>
            <person name="Shea T."/>
            <person name="Shenoy N."/>
            <person name="Sisk P."/>
            <person name="Stolte C."/>
            <person name="Sykes S."/>
            <person name="Walk T."/>
            <person name="White J."/>
            <person name="Yandava C."/>
            <person name="Allison M.J."/>
            <person name="Lander E."/>
            <person name="Nusbaum C."/>
            <person name="Galagan J."/>
            <person name="Birren B."/>
        </authorList>
    </citation>
    <scope>NUCLEOTIDE SEQUENCE [LARGE SCALE GENOMIC DNA]</scope>
    <source>
        <strain evidence="2 3">OXCC13</strain>
    </source>
</reference>
<dbReference type="AlphaFoldDB" id="C3XC17"/>
<evidence type="ECO:0000313" key="2">
    <source>
        <dbReference type="EMBL" id="EEO30743.1"/>
    </source>
</evidence>
<dbReference type="InterPro" id="IPR001387">
    <property type="entry name" value="Cro/C1-type_HTH"/>
</dbReference>
<dbReference type="Gene3D" id="1.10.260.40">
    <property type="entry name" value="lambda repressor-like DNA-binding domains"/>
    <property type="match status" value="1"/>
</dbReference>
<organism evidence="2 3">
    <name type="scientific">Oxalobacter formigenes OXCC13</name>
    <dbReference type="NCBI Taxonomy" id="556269"/>
    <lineage>
        <taxon>Bacteria</taxon>
        <taxon>Pseudomonadati</taxon>
        <taxon>Pseudomonadota</taxon>
        <taxon>Betaproteobacteria</taxon>
        <taxon>Burkholderiales</taxon>
        <taxon>Oxalobacteraceae</taxon>
        <taxon>Oxalobacter</taxon>
    </lineage>
</organism>
<name>C3XC17_OXAFO</name>
<protein>
    <recommendedName>
        <fullName evidence="1">HTH cro/C1-type domain-containing protein</fullName>
    </recommendedName>
</protein>
<dbReference type="PROSITE" id="PS50943">
    <property type="entry name" value="HTH_CROC1"/>
    <property type="match status" value="1"/>
</dbReference>
<dbReference type="Proteomes" id="UP000005089">
    <property type="component" value="Unassembled WGS sequence"/>
</dbReference>
<dbReference type="RefSeq" id="WP_005882175.1">
    <property type="nucleotide sequence ID" value="NZ_CP019430.1"/>
</dbReference>
<feature type="domain" description="HTH cro/C1-type" evidence="1">
    <location>
        <begin position="54"/>
        <end position="88"/>
    </location>
</feature>
<dbReference type="SUPFAM" id="SSF47413">
    <property type="entry name" value="lambda repressor-like DNA-binding domains"/>
    <property type="match status" value="1"/>
</dbReference>
<dbReference type="CDD" id="cd00093">
    <property type="entry name" value="HTH_XRE"/>
    <property type="match status" value="1"/>
</dbReference>
<accession>C3XC17</accession>
<evidence type="ECO:0000259" key="1">
    <source>
        <dbReference type="PROSITE" id="PS50943"/>
    </source>
</evidence>
<gene>
    <name evidence="2" type="ORF">OFBG_01771</name>
</gene>
<evidence type="ECO:0000313" key="3">
    <source>
        <dbReference type="Proteomes" id="UP000005089"/>
    </source>
</evidence>
<dbReference type="EMBL" id="GG658170">
    <property type="protein sequence ID" value="EEO30743.1"/>
    <property type="molecule type" value="Genomic_DNA"/>
</dbReference>
<dbReference type="HOGENOM" id="CLU_124846_1_0_4"/>
<sequence>MDKARSDNVFMHTESDKVEFSKRLNLALKSLPNQPLNAAQIATQFNLRYSKEPISPQAVHKWLTGQSFPTVDKVRTLSEWLNVSYEWLRYGVKQELRMSDIDKLMLEYFQKLNPTQKQAFLNLIIEVTKK</sequence>
<dbReference type="GO" id="GO:0003677">
    <property type="term" value="F:DNA binding"/>
    <property type="evidence" value="ECO:0007669"/>
    <property type="project" value="InterPro"/>
</dbReference>